<gene>
    <name evidence="1" type="ORF">CAGGBEG34_230067</name>
</gene>
<sequence length="272" mass="31367">MYADTTVNNLQATLPLISQLSGQQQEVAQKLKDDWRFFVAQTEKSDPKKVFEDAQYLHLRKPAYLQESGDGERLYQSLMALSADRLMEQQATNIQVRAILADHVPLLEKLSPEQLRDLTQYDATRDNLYNSSACHAAFNIMKTPSLIQKILNSDLPDGFLWTLPDLRVQTYASGAYDSQFDMEFAYIVDDVLKNPELHRHMQPKHLIALAQKKIEYASYILRTTDVDVFETVLNTPQDKYAFLQAVVRKHIAYPLHPMEDRATLCYTLRPHF</sequence>
<proteinExistence type="predicted"/>
<evidence type="ECO:0000313" key="1">
    <source>
        <dbReference type="EMBL" id="CCD29424.1"/>
    </source>
</evidence>
<keyword evidence="2" id="KW-1185">Reference proteome</keyword>
<accession>G2J9H7</accession>
<protein>
    <submittedName>
        <fullName evidence="1">Uncharacterized protein</fullName>
    </submittedName>
</protein>
<dbReference type="STRING" id="1070319.CAGGBEG34_230067"/>
<comment type="caution">
    <text evidence="1">The sequence shown here is derived from an EMBL/GenBank/DDBJ whole genome shotgun (WGS) entry which is preliminary data.</text>
</comment>
<organism evidence="1 2">
    <name type="scientific">Candidatus Glomeribacter gigasporarum BEG34</name>
    <dbReference type="NCBI Taxonomy" id="1070319"/>
    <lineage>
        <taxon>Bacteria</taxon>
        <taxon>Pseudomonadati</taxon>
        <taxon>Pseudomonadota</taxon>
        <taxon>Betaproteobacteria</taxon>
        <taxon>Burkholderiales</taxon>
        <taxon>Burkholderiaceae</taxon>
        <taxon>Candidatus Glomeribacter</taxon>
    </lineage>
</organism>
<name>G2J9H7_9BURK</name>
<dbReference type="RefSeq" id="WP_006682615.1">
    <property type="nucleotide sequence ID" value="NZ_CAFB01000040.1"/>
</dbReference>
<reference evidence="1 2" key="1">
    <citation type="submission" date="2011-08" db="EMBL/GenBank/DDBJ databases">
        <title>The genome of the obligate endobacterium of an arbuscular mycorrhizal fungus reveals an interphylum network of nutritional interactions.</title>
        <authorList>
            <person name="Ghignone S."/>
            <person name="Salvioli A."/>
            <person name="Anca I."/>
            <person name="Lumini E."/>
            <person name="Ortu G."/>
            <person name="Petiti L."/>
            <person name="Cruveiller S."/>
            <person name="Bianciotto V."/>
            <person name="Piffanelli P."/>
            <person name="Lanfranco L."/>
            <person name="Bonfante P."/>
        </authorList>
    </citation>
    <scope>NUCLEOTIDE SEQUENCE [LARGE SCALE GENOMIC DNA]</scope>
    <source>
        <strain evidence="1 2">BEG34</strain>
    </source>
</reference>
<dbReference type="AlphaFoldDB" id="G2J9H7"/>
<evidence type="ECO:0000313" key="2">
    <source>
        <dbReference type="Proteomes" id="UP000054051"/>
    </source>
</evidence>
<dbReference type="EMBL" id="CAFB01000040">
    <property type="protein sequence ID" value="CCD29424.1"/>
    <property type="molecule type" value="Genomic_DNA"/>
</dbReference>
<dbReference type="Proteomes" id="UP000054051">
    <property type="component" value="Unassembled WGS sequence"/>
</dbReference>